<dbReference type="InterPro" id="IPR027417">
    <property type="entry name" value="P-loop_NTPase"/>
</dbReference>
<gene>
    <name evidence="7" type="ORF">QJS04_geneDACA016079</name>
</gene>
<name>A0AAV9BEK5_ACOGR</name>
<evidence type="ECO:0000256" key="1">
    <source>
        <dbReference type="ARBA" id="ARBA00022741"/>
    </source>
</evidence>
<feature type="binding site" evidence="5">
    <location>
        <position position="599"/>
    </location>
    <ligand>
        <name>Mg(2+)</name>
        <dbReference type="ChEBI" id="CHEBI:18420"/>
    </ligand>
</feature>
<keyword evidence="1 4" id="KW-0547">Nucleotide-binding</keyword>
<dbReference type="AlphaFoldDB" id="A0AAV9BEK5"/>
<comment type="caution">
    <text evidence="7">The sequence shown here is derived from an EMBL/GenBank/DDBJ whole genome shotgun (WGS) entry which is preliminary data.</text>
</comment>
<evidence type="ECO:0000256" key="3">
    <source>
        <dbReference type="ARBA" id="ARBA00023224"/>
    </source>
</evidence>
<dbReference type="GO" id="GO:0007188">
    <property type="term" value="P:adenylate cyclase-modulating G protein-coupled receptor signaling pathway"/>
    <property type="evidence" value="ECO:0007669"/>
    <property type="project" value="TreeGrafter"/>
</dbReference>
<dbReference type="GO" id="GO:0003924">
    <property type="term" value="F:GTPase activity"/>
    <property type="evidence" value="ECO:0007669"/>
    <property type="project" value="InterPro"/>
</dbReference>
<dbReference type="SUPFAM" id="SSF52540">
    <property type="entry name" value="P-loop containing nucleoside triphosphate hydrolases"/>
    <property type="match status" value="1"/>
</dbReference>
<dbReference type="GO" id="GO:0005525">
    <property type="term" value="F:GTP binding"/>
    <property type="evidence" value="ECO:0007669"/>
    <property type="project" value="UniProtKB-KW"/>
</dbReference>
<dbReference type="PROSITE" id="PS51882">
    <property type="entry name" value="G_ALPHA"/>
    <property type="match status" value="1"/>
</dbReference>
<keyword evidence="8" id="KW-1185">Reference proteome</keyword>
<dbReference type="EMBL" id="JAUJYN010000003">
    <property type="protein sequence ID" value="KAK1274855.1"/>
    <property type="molecule type" value="Genomic_DNA"/>
</dbReference>
<proteinExistence type="predicted"/>
<sequence length="820" mass="91174">MATLIRRIPPIGSPAPDISSSSSVDCSFAVEYDGPPVPYDIPRAIPIDVDRIPVASIVASSSDSSVGGLSSLPVVQPILSSPPDPTAATKKKKKKREKKKEEEASVSPTSVIAFDPSTDELEHDQSGEIGSSLKSEPLDTRSLEILDGQDDDKLPDRTSMESSVSPDTDDGYGASAEHGKRGSLVTFQDDEATGTIRSGPTRMEGGAAVERKKGSCYRCLKGSRFTEKEACLVCDAKYCINCVLKAMGSMPEGRKCITCIGHPIEESRRGNLGKCSRLLKKMLSELEIQQVMKAEKTCENNQLQAECMFVNGKQLYPEEMVLLQTCPNPPGRLKPGRYWYDKVSGFWGEWAGVQCAGNPHFWVNADGSYQEEGQKNIRGHIWGKPITRLICSILSLPFPPKTINARGEEANKVTSRTMPDYIEQKTLQKLLLVGWHGAGTSTIFKQAKFLYRAVPFSEDELEGIKLMIQTNAYNYLGMLLEGRERFEEECLASGNGNQGSEKNIYSIGPRLKAFSDWLLKAMASGSLEAIFPAATREYAPLVEELWNDAAIQATYERKSELQSLPTVAGYFLKRVVEISRMEYQPSDMDILQADGVTSSNGLASVDFLFPQLEIDGGMDAEEKLDPLLRYQLIRVPAKGLGENCKWLEMFEDVRLIIFCVALCDYDQQCDYGPAENKMLAAKSLFENIVSHSTFDQTDFLLILNKFDLFEQKLEQTPLTVCDWFDNFNPVRSLHQPNSRNTNNKEPTLAEQAYLYIAVKFKRLYTSLTGRRLYVTVTNGLDSDSVGTSLRYAKEIIKWEGRALFGASEYSVYSTTEPSSY</sequence>
<dbReference type="GO" id="GO:0005834">
    <property type="term" value="C:heterotrimeric G-protein complex"/>
    <property type="evidence" value="ECO:0007669"/>
    <property type="project" value="TreeGrafter"/>
</dbReference>
<dbReference type="GO" id="GO:0046872">
    <property type="term" value="F:metal ion binding"/>
    <property type="evidence" value="ECO:0007669"/>
    <property type="project" value="UniProtKB-KW"/>
</dbReference>
<feature type="binding site" evidence="4">
    <location>
        <begin position="704"/>
        <end position="707"/>
    </location>
    <ligand>
        <name>GTP</name>
        <dbReference type="ChEBI" id="CHEBI:37565"/>
    </ligand>
</feature>
<evidence type="ECO:0000256" key="5">
    <source>
        <dbReference type="PIRSR" id="PIRSR601019-2"/>
    </source>
</evidence>
<dbReference type="SUPFAM" id="SSF47895">
    <property type="entry name" value="Transducin (alpha subunit), insertion domain"/>
    <property type="match status" value="1"/>
</dbReference>
<dbReference type="Gene3D" id="3.40.50.300">
    <property type="entry name" value="P-loop containing nucleotide triphosphate hydrolases"/>
    <property type="match status" value="1"/>
</dbReference>
<dbReference type="GO" id="GO:0005737">
    <property type="term" value="C:cytoplasm"/>
    <property type="evidence" value="ECO:0007669"/>
    <property type="project" value="TreeGrafter"/>
</dbReference>
<reference evidence="7" key="1">
    <citation type="journal article" date="2023" name="Nat. Commun.">
        <title>Diploid and tetraploid genomes of Acorus and the evolution of monocots.</title>
        <authorList>
            <person name="Ma L."/>
            <person name="Liu K.W."/>
            <person name="Li Z."/>
            <person name="Hsiao Y.Y."/>
            <person name="Qi Y."/>
            <person name="Fu T."/>
            <person name="Tang G.D."/>
            <person name="Zhang D."/>
            <person name="Sun W.H."/>
            <person name="Liu D.K."/>
            <person name="Li Y."/>
            <person name="Chen G.Z."/>
            <person name="Liu X.D."/>
            <person name="Liao X.Y."/>
            <person name="Jiang Y.T."/>
            <person name="Yu X."/>
            <person name="Hao Y."/>
            <person name="Huang J."/>
            <person name="Zhao X.W."/>
            <person name="Ke S."/>
            <person name="Chen Y.Y."/>
            <person name="Wu W.L."/>
            <person name="Hsu J.L."/>
            <person name="Lin Y.F."/>
            <person name="Huang M.D."/>
            <person name="Li C.Y."/>
            <person name="Huang L."/>
            <person name="Wang Z.W."/>
            <person name="Zhao X."/>
            <person name="Zhong W.Y."/>
            <person name="Peng D.H."/>
            <person name="Ahmad S."/>
            <person name="Lan S."/>
            <person name="Zhang J.S."/>
            <person name="Tsai W.C."/>
            <person name="Van de Peer Y."/>
            <person name="Liu Z.J."/>
        </authorList>
    </citation>
    <scope>NUCLEOTIDE SEQUENCE</scope>
    <source>
        <strain evidence="7">SCP</strain>
    </source>
</reference>
<feature type="compositionally biased region" description="Low complexity" evidence="6">
    <location>
        <begin position="60"/>
        <end position="75"/>
    </location>
</feature>
<evidence type="ECO:0000313" key="8">
    <source>
        <dbReference type="Proteomes" id="UP001179952"/>
    </source>
</evidence>
<evidence type="ECO:0000313" key="7">
    <source>
        <dbReference type="EMBL" id="KAK1274855.1"/>
    </source>
</evidence>
<dbReference type="FunFam" id="1.10.400.10:FF:000013">
    <property type="entry name" value="Extra-large guanine nucleotide-binding protein 2"/>
    <property type="match status" value="1"/>
</dbReference>
<organism evidence="7 8">
    <name type="scientific">Acorus gramineus</name>
    <name type="common">Dwarf sweet flag</name>
    <dbReference type="NCBI Taxonomy" id="55184"/>
    <lineage>
        <taxon>Eukaryota</taxon>
        <taxon>Viridiplantae</taxon>
        <taxon>Streptophyta</taxon>
        <taxon>Embryophyta</taxon>
        <taxon>Tracheophyta</taxon>
        <taxon>Spermatophyta</taxon>
        <taxon>Magnoliopsida</taxon>
        <taxon>Liliopsida</taxon>
        <taxon>Acoraceae</taxon>
        <taxon>Acorus</taxon>
    </lineage>
</organism>
<feature type="compositionally biased region" description="Low complexity" evidence="6">
    <location>
        <begin position="8"/>
        <end position="23"/>
    </location>
</feature>
<dbReference type="GO" id="GO:0001664">
    <property type="term" value="F:G protein-coupled receptor binding"/>
    <property type="evidence" value="ECO:0007669"/>
    <property type="project" value="TreeGrafter"/>
</dbReference>
<dbReference type="SMART" id="SM00275">
    <property type="entry name" value="G_alpha"/>
    <property type="match status" value="1"/>
</dbReference>
<dbReference type="PRINTS" id="PR00318">
    <property type="entry name" value="GPROTEINA"/>
</dbReference>
<dbReference type="FunFam" id="3.40.50.300:FF:000720">
    <property type="entry name" value="Guanine nucleotide-binding protein G(k) subunit alpha"/>
    <property type="match status" value="1"/>
</dbReference>
<keyword evidence="3" id="KW-0807">Transducer</keyword>
<keyword evidence="5" id="KW-0460">Magnesium</keyword>
<evidence type="ECO:0000256" key="4">
    <source>
        <dbReference type="PIRSR" id="PIRSR601019-1"/>
    </source>
</evidence>
<protein>
    <submittedName>
        <fullName evidence="7">Guanine nucleotide-binding protein alpha-2 subunit</fullName>
    </submittedName>
</protein>
<dbReference type="Gene3D" id="1.10.400.10">
    <property type="entry name" value="GI Alpha 1, domain 2-like"/>
    <property type="match status" value="1"/>
</dbReference>
<feature type="region of interest" description="Disordered" evidence="6">
    <location>
        <begin position="1"/>
        <end position="24"/>
    </location>
</feature>
<keyword evidence="2 4" id="KW-0342">GTP-binding</keyword>
<dbReference type="InterPro" id="IPR001019">
    <property type="entry name" value="Gprotein_alpha_su"/>
</dbReference>
<dbReference type="PANTHER" id="PTHR10218:SF222">
    <property type="entry name" value="EXTRA-LARGE GUANINE NUCLEOTIDE-BINDING PROTEIN 1"/>
    <property type="match status" value="1"/>
</dbReference>
<keyword evidence="5" id="KW-0479">Metal-binding</keyword>
<dbReference type="Pfam" id="PF00503">
    <property type="entry name" value="G-alpha"/>
    <property type="match status" value="1"/>
</dbReference>
<feature type="binding site" evidence="5">
    <location>
        <position position="441"/>
    </location>
    <ligand>
        <name>Mg(2+)</name>
        <dbReference type="ChEBI" id="CHEBI:18420"/>
    </ligand>
</feature>
<accession>A0AAV9BEK5</accession>
<dbReference type="GO" id="GO:0031683">
    <property type="term" value="F:G-protein beta/gamma-subunit complex binding"/>
    <property type="evidence" value="ECO:0007669"/>
    <property type="project" value="InterPro"/>
</dbReference>
<feature type="region of interest" description="Disordered" evidence="6">
    <location>
        <begin position="60"/>
        <end position="205"/>
    </location>
</feature>
<dbReference type="CDD" id="cd00066">
    <property type="entry name" value="G-alpha"/>
    <property type="match status" value="1"/>
</dbReference>
<dbReference type="PANTHER" id="PTHR10218">
    <property type="entry name" value="GTP-BINDING PROTEIN ALPHA SUBUNIT"/>
    <property type="match status" value="1"/>
</dbReference>
<dbReference type="InterPro" id="IPR011025">
    <property type="entry name" value="GproteinA_insert"/>
</dbReference>
<feature type="compositionally biased region" description="Basic residues" evidence="6">
    <location>
        <begin position="89"/>
        <end position="98"/>
    </location>
</feature>
<reference evidence="7" key="2">
    <citation type="submission" date="2023-06" db="EMBL/GenBank/DDBJ databases">
        <authorList>
            <person name="Ma L."/>
            <person name="Liu K.-W."/>
            <person name="Li Z."/>
            <person name="Hsiao Y.-Y."/>
            <person name="Qi Y."/>
            <person name="Fu T."/>
            <person name="Tang G."/>
            <person name="Zhang D."/>
            <person name="Sun W.-H."/>
            <person name="Liu D.-K."/>
            <person name="Li Y."/>
            <person name="Chen G.-Z."/>
            <person name="Liu X.-D."/>
            <person name="Liao X.-Y."/>
            <person name="Jiang Y.-T."/>
            <person name="Yu X."/>
            <person name="Hao Y."/>
            <person name="Huang J."/>
            <person name="Zhao X.-W."/>
            <person name="Ke S."/>
            <person name="Chen Y.-Y."/>
            <person name="Wu W.-L."/>
            <person name="Hsu J.-L."/>
            <person name="Lin Y.-F."/>
            <person name="Huang M.-D."/>
            <person name="Li C.-Y."/>
            <person name="Huang L."/>
            <person name="Wang Z.-W."/>
            <person name="Zhao X."/>
            <person name="Zhong W.-Y."/>
            <person name="Peng D.-H."/>
            <person name="Ahmad S."/>
            <person name="Lan S."/>
            <person name="Zhang J.-S."/>
            <person name="Tsai W.-C."/>
            <person name="Van De Peer Y."/>
            <person name="Liu Z.-J."/>
        </authorList>
    </citation>
    <scope>NUCLEOTIDE SEQUENCE</scope>
    <source>
        <strain evidence="7">SCP</strain>
        <tissue evidence="7">Leaves</tissue>
    </source>
</reference>
<evidence type="ECO:0000256" key="6">
    <source>
        <dbReference type="SAM" id="MobiDB-lite"/>
    </source>
</evidence>
<evidence type="ECO:0000256" key="2">
    <source>
        <dbReference type="ARBA" id="ARBA00023134"/>
    </source>
</evidence>
<dbReference type="Proteomes" id="UP001179952">
    <property type="component" value="Unassembled WGS sequence"/>
</dbReference>